<comment type="caution">
    <text evidence="3">The sequence shown here is derived from an EMBL/GenBank/DDBJ whole genome shotgun (WGS) entry which is preliminary data.</text>
</comment>
<dbReference type="GO" id="GO:0006816">
    <property type="term" value="P:calcium ion transport"/>
    <property type="evidence" value="ECO:0007669"/>
    <property type="project" value="InterPro"/>
</dbReference>
<protein>
    <submittedName>
        <fullName evidence="3">Ryanodine receptor 1</fullName>
    </submittedName>
</protein>
<dbReference type="Proteomes" id="UP000236333">
    <property type="component" value="Unassembled WGS sequence"/>
</dbReference>
<name>A0A2J7ZJH0_9CHLO</name>
<evidence type="ECO:0000313" key="3">
    <source>
        <dbReference type="EMBL" id="PNH00400.1"/>
    </source>
</evidence>
<dbReference type="PANTHER" id="PTHR13715">
    <property type="entry name" value="RYANODINE RECEPTOR AND IP3 RECEPTOR"/>
    <property type="match status" value="1"/>
</dbReference>
<proteinExistence type="predicted"/>
<feature type="region of interest" description="Disordered" evidence="1">
    <location>
        <begin position="1"/>
        <end position="43"/>
    </location>
</feature>
<sequence length="191" mass="20813">MSAPRPAQLGGPARLHRHEPAECSPRAPPPRPSPSPSVPGSVDTDGLQQARTIFVLAFFMIWNFVLSNIFVGLIASAFEAIRDDHNTITSDRLSKCLICSQDMYLFNEKIEGGFDEHILRQHNALHYVFFLHHLRATALEEYTGAESIVSTVLDNAKTTTDKGTWLPVSKSLAIMHATAASASKEGGSGAQ</sequence>
<feature type="compositionally biased region" description="Pro residues" evidence="1">
    <location>
        <begin position="26"/>
        <end position="37"/>
    </location>
</feature>
<evidence type="ECO:0000256" key="1">
    <source>
        <dbReference type="SAM" id="MobiDB-lite"/>
    </source>
</evidence>
<accession>A0A2J7ZJH0</accession>
<dbReference type="OrthoDB" id="2016580at2759"/>
<keyword evidence="2" id="KW-0812">Transmembrane</keyword>
<dbReference type="InterPro" id="IPR015925">
    <property type="entry name" value="Ryanodine_IP3_receptor"/>
</dbReference>
<keyword evidence="2" id="KW-0472">Membrane</keyword>
<feature type="transmembrane region" description="Helical" evidence="2">
    <location>
        <begin position="53"/>
        <end position="78"/>
    </location>
</feature>
<reference evidence="3 4" key="1">
    <citation type="journal article" date="2017" name="Mol. Biol. Evol.">
        <title>The 4-celled Tetrabaena socialis nuclear genome reveals the essential components for genetic control of cell number at the origin of multicellularity in the volvocine lineage.</title>
        <authorList>
            <person name="Featherston J."/>
            <person name="Arakaki Y."/>
            <person name="Hanschen E.R."/>
            <person name="Ferris P.J."/>
            <person name="Michod R.E."/>
            <person name="Olson B.J.S.C."/>
            <person name="Nozaki H."/>
            <person name="Durand P.M."/>
        </authorList>
    </citation>
    <scope>NUCLEOTIDE SEQUENCE [LARGE SCALE GENOMIC DNA]</scope>
    <source>
        <strain evidence="3 4">NIES-571</strain>
    </source>
</reference>
<evidence type="ECO:0000313" key="4">
    <source>
        <dbReference type="Proteomes" id="UP000236333"/>
    </source>
</evidence>
<keyword evidence="3" id="KW-0675">Receptor</keyword>
<gene>
    <name evidence="3" type="ORF">TSOC_013790</name>
</gene>
<evidence type="ECO:0000256" key="2">
    <source>
        <dbReference type="SAM" id="Phobius"/>
    </source>
</evidence>
<keyword evidence="4" id="KW-1185">Reference proteome</keyword>
<dbReference type="EMBL" id="PGGS01001437">
    <property type="protein sequence ID" value="PNH00400.1"/>
    <property type="molecule type" value="Genomic_DNA"/>
</dbReference>
<dbReference type="PANTHER" id="PTHR13715:SF99">
    <property type="entry name" value="INOSITOL 1,4,5-TRISPHOSPHATE RECEPTOR-LIKE PROTEIN A"/>
    <property type="match status" value="1"/>
</dbReference>
<dbReference type="AlphaFoldDB" id="A0A2J7ZJH0"/>
<organism evidence="3 4">
    <name type="scientific">Tetrabaena socialis</name>
    <dbReference type="NCBI Taxonomy" id="47790"/>
    <lineage>
        <taxon>Eukaryota</taxon>
        <taxon>Viridiplantae</taxon>
        <taxon>Chlorophyta</taxon>
        <taxon>core chlorophytes</taxon>
        <taxon>Chlorophyceae</taxon>
        <taxon>CS clade</taxon>
        <taxon>Chlamydomonadales</taxon>
        <taxon>Tetrabaenaceae</taxon>
        <taxon>Tetrabaena</taxon>
    </lineage>
</organism>
<keyword evidence="2" id="KW-1133">Transmembrane helix</keyword>